<keyword evidence="3" id="KW-1185">Reference proteome</keyword>
<keyword evidence="2" id="KW-0830">Ubiquinone</keyword>
<dbReference type="GO" id="GO:0008757">
    <property type="term" value="F:S-adenosylmethionine-dependent methyltransferase activity"/>
    <property type="evidence" value="ECO:0007669"/>
    <property type="project" value="InterPro"/>
</dbReference>
<dbReference type="Gene3D" id="3.40.50.150">
    <property type="entry name" value="Vaccinia Virus protein VP39"/>
    <property type="match status" value="1"/>
</dbReference>
<sequence>MASDRSGTDELDHPLFSRLYRVFDPIDRRTLGPQRREIARELTGRVVDVGAGDGAMFPFVVEATGAGQAGPARESVVGADAPTDAVEYHAVEPDRTMRRRARSRATELGLPVEFHDARAETLPFADDSVDVVISSLVFCSIAEPGVALDEVARVLRPNGEFRFLEHVGGTGYYRRLQEGLTPVWKRVAGGCHLDRDTVDRFDADDRFELTEFVRTDVRLYPAAPIVRGTLRRVDDG</sequence>
<reference evidence="2" key="1">
    <citation type="submission" date="2011-09" db="EMBL/GenBank/DDBJ databases">
        <title>Complete sequence of Halovivax ruber XH-70.</title>
        <authorList>
            <consortium name="US DOE Joint Genome Institute"/>
            <person name="Lucas S."/>
            <person name="Han J."/>
            <person name="Lapidus A."/>
            <person name="Cheng J.-F."/>
            <person name="Goodwin L."/>
            <person name="Pitluck S."/>
            <person name="Peters L."/>
            <person name="Mikhailova N."/>
            <person name="Davenport K."/>
            <person name="Detter J.C."/>
            <person name="Han C."/>
            <person name="Tapia R."/>
            <person name="Land M."/>
            <person name="Hauser L."/>
            <person name="Kyrpides N."/>
            <person name="Ivanova N."/>
            <person name="Pagani I."/>
            <person name="Sproer C."/>
            <person name="Anderson I."/>
            <person name="Woyke T."/>
        </authorList>
    </citation>
    <scope>NUCLEOTIDE SEQUENCE</scope>
    <source>
        <strain evidence="2">XH-70</strain>
    </source>
</reference>
<dbReference type="AlphaFoldDB" id="L0IFE3"/>
<dbReference type="Pfam" id="PF08241">
    <property type="entry name" value="Methyltransf_11"/>
    <property type="match status" value="1"/>
</dbReference>
<dbReference type="GO" id="GO:0032259">
    <property type="term" value="P:methylation"/>
    <property type="evidence" value="ECO:0007669"/>
    <property type="project" value="UniProtKB-KW"/>
</dbReference>
<dbReference type="CDD" id="cd02440">
    <property type="entry name" value="AdoMet_MTases"/>
    <property type="match status" value="1"/>
</dbReference>
<feature type="domain" description="Methyltransferase type 11" evidence="1">
    <location>
        <begin position="86"/>
        <end position="162"/>
    </location>
</feature>
<organism evidence="2 3">
    <name type="scientific">Halovivax ruber (strain DSM 18193 / JCM 13892 / XH-70)</name>
    <dbReference type="NCBI Taxonomy" id="797302"/>
    <lineage>
        <taxon>Archaea</taxon>
        <taxon>Methanobacteriati</taxon>
        <taxon>Methanobacteriota</taxon>
        <taxon>Stenosarchaea group</taxon>
        <taxon>Halobacteria</taxon>
        <taxon>Halobacteriales</taxon>
        <taxon>Natrialbaceae</taxon>
        <taxon>Halovivax</taxon>
    </lineage>
</organism>
<evidence type="ECO:0000259" key="1">
    <source>
        <dbReference type="Pfam" id="PF08241"/>
    </source>
</evidence>
<dbReference type="SUPFAM" id="SSF53335">
    <property type="entry name" value="S-adenosyl-L-methionine-dependent methyltransferases"/>
    <property type="match status" value="1"/>
</dbReference>
<dbReference type="STRING" id="797302.Halru_2341"/>
<dbReference type="InterPro" id="IPR013216">
    <property type="entry name" value="Methyltransf_11"/>
</dbReference>
<name>L0IFE3_HALRX</name>
<dbReference type="OrthoDB" id="147504at2157"/>
<dbReference type="PANTHER" id="PTHR45036">
    <property type="entry name" value="METHYLTRANSFERASE LIKE 7B"/>
    <property type="match status" value="1"/>
</dbReference>
<dbReference type="InterPro" id="IPR029063">
    <property type="entry name" value="SAM-dependent_MTases_sf"/>
</dbReference>
<keyword evidence="2" id="KW-0808">Transferase</keyword>
<dbReference type="GeneID" id="14376849"/>
<proteinExistence type="predicted"/>
<dbReference type="EMBL" id="CP003050">
    <property type="protein sequence ID" value="AGB16926.1"/>
    <property type="molecule type" value="Genomic_DNA"/>
</dbReference>
<accession>L0IFE3</accession>
<gene>
    <name evidence="2" type="ordered locus">Halru_2341</name>
</gene>
<dbReference type="RefSeq" id="WP_015301531.1">
    <property type="nucleotide sequence ID" value="NC_019964.1"/>
</dbReference>
<dbReference type="Proteomes" id="UP000010846">
    <property type="component" value="Chromosome"/>
</dbReference>
<keyword evidence="2" id="KW-0489">Methyltransferase</keyword>
<dbReference type="PANTHER" id="PTHR45036:SF1">
    <property type="entry name" value="METHYLTRANSFERASE LIKE 7A"/>
    <property type="match status" value="1"/>
</dbReference>
<protein>
    <submittedName>
        <fullName evidence="2">Methylase involved in ubiquinone/menaquinone biosynthesis</fullName>
    </submittedName>
</protein>
<dbReference type="eggNOG" id="arCOG04347">
    <property type="taxonomic scope" value="Archaea"/>
</dbReference>
<dbReference type="KEGG" id="hru:Halru_2341"/>
<dbReference type="HOGENOM" id="CLU_037990_7_4_2"/>
<evidence type="ECO:0000313" key="3">
    <source>
        <dbReference type="Proteomes" id="UP000010846"/>
    </source>
</evidence>
<evidence type="ECO:0000313" key="2">
    <source>
        <dbReference type="EMBL" id="AGB16926.1"/>
    </source>
</evidence>
<dbReference type="InterPro" id="IPR052356">
    <property type="entry name" value="Thiol_S-MT"/>
</dbReference>